<proteinExistence type="inferred from homology"/>
<organism evidence="3 4">
    <name type="scientific">Thermoflavifilum thermophilum</name>
    <dbReference type="NCBI Taxonomy" id="1393122"/>
    <lineage>
        <taxon>Bacteria</taxon>
        <taxon>Pseudomonadati</taxon>
        <taxon>Bacteroidota</taxon>
        <taxon>Chitinophagia</taxon>
        <taxon>Chitinophagales</taxon>
        <taxon>Chitinophagaceae</taxon>
        <taxon>Thermoflavifilum</taxon>
    </lineage>
</organism>
<name>A0A1I7NN64_9BACT</name>
<dbReference type="Pfam" id="PF04966">
    <property type="entry name" value="OprB"/>
    <property type="match status" value="1"/>
</dbReference>
<evidence type="ECO:0000313" key="3">
    <source>
        <dbReference type="EMBL" id="SFV36075.1"/>
    </source>
</evidence>
<keyword evidence="4" id="KW-1185">Reference proteome</keyword>
<dbReference type="GO" id="GO:0016020">
    <property type="term" value="C:membrane"/>
    <property type="evidence" value="ECO:0007669"/>
    <property type="project" value="InterPro"/>
</dbReference>
<accession>A0A1I7NN64</accession>
<comment type="similarity">
    <text evidence="1 2">Belongs to the OprB family.</text>
</comment>
<dbReference type="GO" id="GO:0015288">
    <property type="term" value="F:porin activity"/>
    <property type="evidence" value="ECO:0007669"/>
    <property type="project" value="InterPro"/>
</dbReference>
<dbReference type="InterPro" id="IPR038673">
    <property type="entry name" value="OprB_sf"/>
</dbReference>
<evidence type="ECO:0000256" key="1">
    <source>
        <dbReference type="ARBA" id="ARBA00008769"/>
    </source>
</evidence>
<feature type="signal peptide" evidence="2">
    <location>
        <begin position="1"/>
        <end position="26"/>
    </location>
</feature>
<evidence type="ECO:0000256" key="2">
    <source>
        <dbReference type="RuleBase" id="RU363072"/>
    </source>
</evidence>
<feature type="chain" id="PRO_5011327986" evidence="2">
    <location>
        <begin position="27"/>
        <end position="455"/>
    </location>
</feature>
<dbReference type="Gene3D" id="2.40.160.180">
    <property type="entry name" value="Carbohydrate-selective porin OprB"/>
    <property type="match status" value="1"/>
</dbReference>
<gene>
    <name evidence="3" type="ORF">SAMN05660895_2405</name>
</gene>
<dbReference type="Proteomes" id="UP000199537">
    <property type="component" value="Unassembled WGS sequence"/>
</dbReference>
<dbReference type="GO" id="GO:0008643">
    <property type="term" value="P:carbohydrate transport"/>
    <property type="evidence" value="ECO:0007669"/>
    <property type="project" value="InterPro"/>
</dbReference>
<dbReference type="InterPro" id="IPR007049">
    <property type="entry name" value="Carb-sel_porin_OprB"/>
</dbReference>
<dbReference type="STRING" id="1393122.SAMN05660895_2405"/>
<evidence type="ECO:0000313" key="4">
    <source>
        <dbReference type="Proteomes" id="UP000199537"/>
    </source>
</evidence>
<dbReference type="OrthoDB" id="5755240at2"/>
<sequence>MPTKYKYARVVFAGIMVTCIARVARAQQVDSIVNQTWNIHGQFTFITQYHPAFHAAYSGKNSLSDSSDHKSSLTFTLFCGRRLWRNAAVYFSPEISGGLGFNDARGIAGFTNGDIYRVDNPTPQGYVARLYLIQYIPLGASSDVQADEPLQLGGYVSSRRLEMIAGKLSMTDLFDNNPVSHDPRTQFLNWSIMDDGAWDFPADTRGYDAIVSLGYVTPHWTIRMAEALEPTYANGSTLNWNLHRSHSETIECTYTGTWRQHPLFAGIHVYNNFTPAPEYAAVVHAKKLGTDTTMDVIDPSPVSHSKYGVGVSMSYTANARVQTFLRAGWNDGHTATWAFTEIDRSISAGGMYQIPLPSRQKYWQRSDRFLQIGCAFVVNGLSAPHREFLEAGGYGFVIGDGKLRYATENIAELYALFPLHQLITLTGDFQWIVHPAYNRDRGPVAVGSIRLHVAF</sequence>
<keyword evidence="2" id="KW-0732">Signal</keyword>
<protein>
    <submittedName>
        <fullName evidence="3">Carbohydrate-selective porin, OprB family</fullName>
    </submittedName>
</protein>
<reference evidence="4" key="1">
    <citation type="submission" date="2016-10" db="EMBL/GenBank/DDBJ databases">
        <authorList>
            <person name="Varghese N."/>
            <person name="Submissions S."/>
        </authorList>
    </citation>
    <scope>NUCLEOTIDE SEQUENCE [LARGE SCALE GENOMIC DNA]</scope>
    <source>
        <strain evidence="4">DSM 14807</strain>
    </source>
</reference>
<dbReference type="EMBL" id="FPCJ01000001">
    <property type="protein sequence ID" value="SFV36075.1"/>
    <property type="molecule type" value="Genomic_DNA"/>
</dbReference>
<dbReference type="AlphaFoldDB" id="A0A1I7NN64"/>